<dbReference type="InterPro" id="IPR000209">
    <property type="entry name" value="Peptidase_S8/S53_dom"/>
</dbReference>
<evidence type="ECO:0000313" key="9">
    <source>
        <dbReference type="EMBL" id="KJK41902.1"/>
    </source>
</evidence>
<dbReference type="Pfam" id="PF00082">
    <property type="entry name" value="Peptidase_S8"/>
    <property type="match status" value="1"/>
</dbReference>
<keyword evidence="3 6" id="KW-0378">Hydrolase</keyword>
<evidence type="ECO:0000256" key="6">
    <source>
        <dbReference type="PROSITE-ProRule" id="PRU01240"/>
    </source>
</evidence>
<dbReference type="Gene3D" id="3.40.50.200">
    <property type="entry name" value="Peptidase S8/S53 domain"/>
    <property type="match status" value="1"/>
</dbReference>
<dbReference type="InterPro" id="IPR015500">
    <property type="entry name" value="Peptidase_S8_subtilisin-rel"/>
</dbReference>
<keyword evidence="2 6" id="KW-0645">Protease</keyword>
<dbReference type="PRINTS" id="PR00723">
    <property type="entry name" value="SUBTILISIN"/>
</dbReference>
<dbReference type="AlphaFoldDB" id="A0A0F0GIY2"/>
<evidence type="ECO:0000256" key="2">
    <source>
        <dbReference type="ARBA" id="ARBA00022670"/>
    </source>
</evidence>
<evidence type="ECO:0000256" key="7">
    <source>
        <dbReference type="SAM" id="SignalP"/>
    </source>
</evidence>
<keyword evidence="7" id="KW-0732">Signal</keyword>
<feature type="active site" description="Charge relay system" evidence="5 6">
    <location>
        <position position="397"/>
    </location>
</feature>
<feature type="active site" description="Charge relay system" evidence="5 6">
    <location>
        <position position="222"/>
    </location>
</feature>
<evidence type="ECO:0000256" key="4">
    <source>
        <dbReference type="ARBA" id="ARBA00022825"/>
    </source>
</evidence>
<dbReference type="InterPro" id="IPR036852">
    <property type="entry name" value="Peptidase_S8/S53_dom_sf"/>
</dbReference>
<dbReference type="PANTHER" id="PTHR43806">
    <property type="entry name" value="PEPTIDASE S8"/>
    <property type="match status" value="1"/>
</dbReference>
<dbReference type="OrthoDB" id="9795680at2"/>
<feature type="chain" id="PRO_5002440907" description="Peptidase S8/S53 domain-containing protein" evidence="7">
    <location>
        <begin position="25"/>
        <end position="1016"/>
    </location>
</feature>
<evidence type="ECO:0000256" key="1">
    <source>
        <dbReference type="ARBA" id="ARBA00011073"/>
    </source>
</evidence>
<evidence type="ECO:0000256" key="5">
    <source>
        <dbReference type="PIRSR" id="PIRSR615500-1"/>
    </source>
</evidence>
<dbReference type="InterPro" id="IPR023828">
    <property type="entry name" value="Peptidase_S8_Ser-AS"/>
</dbReference>
<dbReference type="PROSITE" id="PS51892">
    <property type="entry name" value="SUBTILASE"/>
    <property type="match status" value="1"/>
</dbReference>
<reference evidence="9 10" key="1">
    <citation type="submission" date="2015-02" db="EMBL/GenBank/DDBJ databases">
        <authorList>
            <person name="Ju K.-S."/>
            <person name="Doroghazi J.R."/>
            <person name="Metcalf W."/>
        </authorList>
    </citation>
    <scope>NUCLEOTIDE SEQUENCE [LARGE SCALE GENOMIC DNA]</scope>
    <source>
        <strain evidence="9 10">NRRL B-16140</strain>
    </source>
</reference>
<protein>
    <recommendedName>
        <fullName evidence="8">Peptidase S8/S53 domain-containing protein</fullName>
    </recommendedName>
</protein>
<dbReference type="InterPro" id="IPR034213">
    <property type="entry name" value="S8_Vpr-like"/>
</dbReference>
<gene>
    <name evidence="9" type="ORF">UK23_39835</name>
</gene>
<comment type="similarity">
    <text evidence="1 6">Belongs to the peptidase S8 family.</text>
</comment>
<proteinExistence type="inferred from homology"/>
<dbReference type="GO" id="GO:0006508">
    <property type="term" value="P:proteolysis"/>
    <property type="evidence" value="ECO:0007669"/>
    <property type="project" value="UniProtKB-KW"/>
</dbReference>
<dbReference type="GO" id="GO:0004252">
    <property type="term" value="F:serine-type endopeptidase activity"/>
    <property type="evidence" value="ECO:0007669"/>
    <property type="project" value="UniProtKB-UniRule"/>
</dbReference>
<sequence length="1016" mass="105433">MRRRTLSSAVALLTVASFCGVAQADPIPLPGSNPRTVTLVTGDKVVLGDAPRVIRGPGRDRITFHTAKRDGELTVVPSDAARLVQSGRVDERLFNVTALARDGFDDAHRSDLPLIVTGGFHVAVVRELPVLGGSSVVARKSDLASLWNAGFDRMWLNGKARLADDVSNVQIGVPAAWQAGFTGKGVKVADLDGGYDATHPDLRNVIATKDFTGTSIADGYGHGTHTASTIAGSGAGSGGRYVGVAPDASLLIGKVCEDDGGCQEDAIIAGMQWAADQGASIVNMSLGGGPTDGKDPLSLALDKISAKSGTLFVVAAGNAGAARKVGNPAAADLALAVGSVTKQDELSRFSSQGPRIVDDAIKPDIAAPGSDIIAARAAGTSMGTPVNSLYTSANGTSMATPHVTGAAALLLQQHPSWKAPELKAALMNAATPLPSLSIYQQGTGRLDVGRAVSSPVRASAGSVNFGRFPWPRSTSPVTRKVTFFNSGASASTLSLKAPVTLSASSVTVPAGGSASVDLMFKPTVDGLFGDWLTATDGSQVVRVALGASVEQESYDLTIKRVLRGDTDESWFGGLVNSRTGQYFRLKFADDGLEEVLRLPKGRYDLVGFSESSTNGKRSASAILKPGIVLSANATVTADEKSARPVSAKAGAARLNSYQASLVFGKESLTYVADADTALYATPSEAQDRVLGFSYRPVLVHGTSVYNLVFADKNRVPSALSFEARNLAVVKASYYVQGAPTTASRSDSGALPWDDSALGLADLPVKVPSTRTEYYTPGVAWTQSMSISDGTTSEYLTHNRTFPRAGSFTNEWNRAPVGPIPDPVTWDGDSVDISVALFAPGDVVSAGETDGINAGAIKGTSELSRDGVLLGKSDTPGGGTFTATPGPLTLKTSATRSQKFSVVGSRVDATWTFNGSRLMFVRASGKVSARGVAPSGAFPLTLRVGGNTGAVSSFEFSVSYDDGKTWHPTPVTPSGEAYTAQLTHPAGNGFVSLRTAAEDASGNSVRQTVLRAYQFGQ</sequence>
<name>A0A0F0GIY2_LENAE</name>
<dbReference type="PROSITE" id="PS00138">
    <property type="entry name" value="SUBTILASE_SER"/>
    <property type="match status" value="1"/>
</dbReference>
<dbReference type="SUPFAM" id="SSF52743">
    <property type="entry name" value="Subtilisin-like"/>
    <property type="match status" value="1"/>
</dbReference>
<organism evidence="9 10">
    <name type="scientific">Lentzea aerocolonigenes</name>
    <name type="common">Lechevalieria aerocolonigenes</name>
    <name type="synonym">Saccharothrix aerocolonigenes</name>
    <dbReference type="NCBI Taxonomy" id="68170"/>
    <lineage>
        <taxon>Bacteria</taxon>
        <taxon>Bacillati</taxon>
        <taxon>Actinomycetota</taxon>
        <taxon>Actinomycetes</taxon>
        <taxon>Pseudonocardiales</taxon>
        <taxon>Pseudonocardiaceae</taxon>
        <taxon>Lentzea</taxon>
    </lineage>
</organism>
<dbReference type="EMBL" id="JYJG01000392">
    <property type="protein sequence ID" value="KJK41902.1"/>
    <property type="molecule type" value="Genomic_DNA"/>
</dbReference>
<feature type="signal peptide" evidence="7">
    <location>
        <begin position="1"/>
        <end position="24"/>
    </location>
</feature>
<dbReference type="Proteomes" id="UP000033393">
    <property type="component" value="Unassembled WGS sequence"/>
</dbReference>
<accession>A0A0F0GIY2</accession>
<keyword evidence="10" id="KW-1185">Reference proteome</keyword>
<dbReference type="CDD" id="cd07474">
    <property type="entry name" value="Peptidases_S8_subtilisin_Vpr-like"/>
    <property type="match status" value="1"/>
</dbReference>
<dbReference type="InterPro" id="IPR050131">
    <property type="entry name" value="Peptidase_S8_subtilisin-like"/>
</dbReference>
<dbReference type="PATRIC" id="fig|68170.10.peg.675"/>
<evidence type="ECO:0000313" key="10">
    <source>
        <dbReference type="Proteomes" id="UP000033393"/>
    </source>
</evidence>
<dbReference type="PANTHER" id="PTHR43806:SF11">
    <property type="entry name" value="CEREVISIN-RELATED"/>
    <property type="match status" value="1"/>
</dbReference>
<evidence type="ECO:0000256" key="3">
    <source>
        <dbReference type="ARBA" id="ARBA00022801"/>
    </source>
</evidence>
<dbReference type="RefSeq" id="WP_045316980.1">
    <property type="nucleotide sequence ID" value="NZ_JYJG01000392.1"/>
</dbReference>
<comment type="caution">
    <text evidence="9">The sequence shown here is derived from an EMBL/GenBank/DDBJ whole genome shotgun (WGS) entry which is preliminary data.</text>
</comment>
<keyword evidence="4 6" id="KW-0720">Serine protease</keyword>
<feature type="active site" description="Charge relay system" evidence="5 6">
    <location>
        <position position="192"/>
    </location>
</feature>
<feature type="domain" description="Peptidase S8/S53" evidence="8">
    <location>
        <begin position="183"/>
        <end position="433"/>
    </location>
</feature>
<evidence type="ECO:0000259" key="8">
    <source>
        <dbReference type="Pfam" id="PF00082"/>
    </source>
</evidence>